<comment type="caution">
    <text evidence="1">The sequence shown here is derived from an EMBL/GenBank/DDBJ whole genome shotgun (WGS) entry which is preliminary data.</text>
</comment>
<feature type="non-terminal residue" evidence="1">
    <location>
        <position position="1"/>
    </location>
</feature>
<proteinExistence type="predicted"/>
<evidence type="ECO:0000313" key="2">
    <source>
        <dbReference type="Proteomes" id="UP001366060"/>
    </source>
</evidence>
<dbReference type="EMBL" id="JBAKBA010000477">
    <property type="protein sequence ID" value="MEL0661208.1"/>
    <property type="molecule type" value="Genomic_DNA"/>
</dbReference>
<name>A0ABU9HHM2_9GAMM</name>
<evidence type="ECO:0000313" key="1">
    <source>
        <dbReference type="EMBL" id="MEL0661208.1"/>
    </source>
</evidence>
<sequence length="69" mass="8079">SFLSDFGVIYQALIPLSTHVDNTYYAIKCLTDKNQIWLSAAGTVNRVPWLERHFKYNAQHRPPQWDQSQ</sequence>
<protein>
    <submittedName>
        <fullName evidence="1">Uncharacterized protein</fullName>
    </submittedName>
</protein>
<accession>A0ABU9HHM2</accession>
<reference evidence="1 2" key="1">
    <citation type="submission" date="2024-02" db="EMBL/GenBank/DDBJ databases">
        <title>Bacteria isolated from the canopy kelp, Nereocystis luetkeana.</title>
        <authorList>
            <person name="Pfister C.A."/>
            <person name="Younker I.T."/>
            <person name="Light S.H."/>
        </authorList>
    </citation>
    <scope>NUCLEOTIDE SEQUENCE [LARGE SCALE GENOMIC DNA]</scope>
    <source>
        <strain evidence="1 2">TI.2.07</strain>
    </source>
</reference>
<feature type="non-terminal residue" evidence="1">
    <location>
        <position position="69"/>
    </location>
</feature>
<organism evidence="1 2">
    <name type="scientific">Psychromonas arctica</name>
    <dbReference type="NCBI Taxonomy" id="168275"/>
    <lineage>
        <taxon>Bacteria</taxon>
        <taxon>Pseudomonadati</taxon>
        <taxon>Pseudomonadota</taxon>
        <taxon>Gammaproteobacteria</taxon>
        <taxon>Alteromonadales</taxon>
        <taxon>Psychromonadaceae</taxon>
        <taxon>Psychromonas</taxon>
    </lineage>
</organism>
<dbReference type="RefSeq" id="WP_341629499.1">
    <property type="nucleotide sequence ID" value="NZ_JBAKBA010000477.1"/>
</dbReference>
<dbReference type="Proteomes" id="UP001366060">
    <property type="component" value="Unassembled WGS sequence"/>
</dbReference>
<gene>
    <name evidence="1" type="ORF">V6255_19140</name>
</gene>
<keyword evidence="2" id="KW-1185">Reference proteome</keyword>